<proteinExistence type="predicted"/>
<accession>A0ACC0ZKS4</accession>
<comment type="caution">
    <text evidence="1">The sequence shown here is derived from an EMBL/GenBank/DDBJ whole genome shotgun (WGS) entry which is preliminary data.</text>
</comment>
<organism evidence="1 2">
    <name type="scientific">Pistacia integerrima</name>
    <dbReference type="NCBI Taxonomy" id="434235"/>
    <lineage>
        <taxon>Eukaryota</taxon>
        <taxon>Viridiplantae</taxon>
        <taxon>Streptophyta</taxon>
        <taxon>Embryophyta</taxon>
        <taxon>Tracheophyta</taxon>
        <taxon>Spermatophyta</taxon>
        <taxon>Magnoliopsida</taxon>
        <taxon>eudicotyledons</taxon>
        <taxon>Gunneridae</taxon>
        <taxon>Pentapetalae</taxon>
        <taxon>rosids</taxon>
        <taxon>malvids</taxon>
        <taxon>Sapindales</taxon>
        <taxon>Anacardiaceae</taxon>
        <taxon>Pistacia</taxon>
    </lineage>
</organism>
<evidence type="ECO:0000313" key="1">
    <source>
        <dbReference type="EMBL" id="KAJ0052671.1"/>
    </source>
</evidence>
<evidence type="ECO:0000313" key="2">
    <source>
        <dbReference type="Proteomes" id="UP001163603"/>
    </source>
</evidence>
<name>A0ACC0ZKS4_9ROSI</name>
<reference evidence="2" key="1">
    <citation type="journal article" date="2023" name="G3 (Bethesda)">
        <title>Genome assembly and association tests identify interacting loci associated with vigor, precocity, and sex in interspecific pistachio rootstocks.</title>
        <authorList>
            <person name="Palmer W."/>
            <person name="Jacygrad E."/>
            <person name="Sagayaradj S."/>
            <person name="Cavanaugh K."/>
            <person name="Han R."/>
            <person name="Bertier L."/>
            <person name="Beede B."/>
            <person name="Kafkas S."/>
            <person name="Golino D."/>
            <person name="Preece J."/>
            <person name="Michelmore R."/>
        </authorList>
    </citation>
    <scope>NUCLEOTIDE SEQUENCE [LARGE SCALE GENOMIC DNA]</scope>
</reference>
<gene>
    <name evidence="1" type="ORF">Pint_01780</name>
</gene>
<dbReference type="Proteomes" id="UP001163603">
    <property type="component" value="Chromosome 1"/>
</dbReference>
<protein>
    <submittedName>
        <fullName evidence="1">Uncharacterized protein</fullName>
    </submittedName>
</protein>
<sequence>MLASQEIQGPLTPAQSHGSSHVVEKEKQNPPKDKTSILLYTTHIKPRLRWTPKLHARFTDAIVELGGAASQ</sequence>
<dbReference type="EMBL" id="CM047736">
    <property type="protein sequence ID" value="KAJ0052671.1"/>
    <property type="molecule type" value="Genomic_DNA"/>
</dbReference>
<keyword evidence="2" id="KW-1185">Reference proteome</keyword>